<protein>
    <recommendedName>
        <fullName evidence="4">ABC-2 type transport system permease protein</fullName>
    </recommendedName>
</protein>
<feature type="transmembrane region" description="Helical" evidence="1">
    <location>
        <begin position="12"/>
        <end position="29"/>
    </location>
</feature>
<evidence type="ECO:0008006" key="4">
    <source>
        <dbReference type="Google" id="ProtNLM"/>
    </source>
</evidence>
<keyword evidence="1" id="KW-1133">Transmembrane helix</keyword>
<keyword evidence="1" id="KW-0812">Transmembrane</keyword>
<feature type="transmembrane region" description="Helical" evidence="1">
    <location>
        <begin position="221"/>
        <end position="242"/>
    </location>
</feature>
<feature type="transmembrane region" description="Helical" evidence="1">
    <location>
        <begin position="110"/>
        <end position="131"/>
    </location>
</feature>
<dbReference type="Proteomes" id="UP000185490">
    <property type="component" value="Chromosome"/>
</dbReference>
<reference evidence="2 3" key="1">
    <citation type="submission" date="2014-02" db="EMBL/GenBank/DDBJ databases">
        <title>Diversity of Thermotogales isolates from hydrothermal vents.</title>
        <authorList>
            <person name="Haverkamp T.H.A."/>
            <person name="Lossouarn J."/>
            <person name="Geslin C."/>
            <person name="Nesbo C.L."/>
        </authorList>
    </citation>
    <scope>NUCLEOTIDE SEQUENCE [LARGE SCALE GENOMIC DNA]</scope>
    <source>
        <strain evidence="2 3">431</strain>
    </source>
</reference>
<sequence length="247" mass="28757">MKKEWLNMKVRTISILILMLILFFSLAPFQNLVIDILNKNSETIQKFVGNNLVEKLKNWDYYILTQWFGKNFGQIIPIISIILAFPLFSREFENETMQFLLVRLSRKRVFLNKTLLGLILLITEISLLSYLPYIYSTLANKSLSFQITTKFFLHSLIGGIFWYSLTLIFSVLFNDQVKPILSSLAILGLTTTLGFLKPLSFLNTYKYILGVSIFEQNKVDVNYSLSLILLSIIFLYFSHTLFKEKEV</sequence>
<keyword evidence="3" id="KW-1185">Reference proteome</keyword>
<feature type="transmembrane region" description="Helical" evidence="1">
    <location>
        <begin position="180"/>
        <end position="201"/>
    </location>
</feature>
<accession>A0ABN4UVB6</accession>
<organism evidence="2 3">
    <name type="scientific">Thermosipho melanesiensis</name>
    <dbReference type="NCBI Taxonomy" id="46541"/>
    <lineage>
        <taxon>Bacteria</taxon>
        <taxon>Thermotogati</taxon>
        <taxon>Thermotogota</taxon>
        <taxon>Thermotogae</taxon>
        <taxon>Thermotogales</taxon>
        <taxon>Fervidobacteriaceae</taxon>
        <taxon>Thermosipho</taxon>
    </lineage>
</organism>
<dbReference type="EMBL" id="CP007389">
    <property type="protein sequence ID" value="APT74083.1"/>
    <property type="molecule type" value="Genomic_DNA"/>
</dbReference>
<feature type="transmembrane region" description="Helical" evidence="1">
    <location>
        <begin position="72"/>
        <end position="89"/>
    </location>
</feature>
<name>A0ABN4UVB6_9BACT</name>
<feature type="transmembrane region" description="Helical" evidence="1">
    <location>
        <begin position="151"/>
        <end position="173"/>
    </location>
</feature>
<evidence type="ECO:0000313" key="2">
    <source>
        <dbReference type="EMBL" id="APT74083.1"/>
    </source>
</evidence>
<keyword evidence="1" id="KW-0472">Membrane</keyword>
<gene>
    <name evidence="2" type="ORF">BW47_06055</name>
</gene>
<evidence type="ECO:0000256" key="1">
    <source>
        <dbReference type="SAM" id="Phobius"/>
    </source>
</evidence>
<evidence type="ECO:0000313" key="3">
    <source>
        <dbReference type="Proteomes" id="UP000185490"/>
    </source>
</evidence>
<proteinExistence type="predicted"/>
<dbReference type="RefSeq" id="WP_012057345.1">
    <property type="nucleotide sequence ID" value="NZ_CP007389.1"/>
</dbReference>